<dbReference type="NCBIfam" id="TIGR04183">
    <property type="entry name" value="Por_Secre_tail"/>
    <property type="match status" value="1"/>
</dbReference>
<name>A0ABW5NP21_9FLAO</name>
<evidence type="ECO:0000313" key="7">
    <source>
        <dbReference type="Proteomes" id="UP001597480"/>
    </source>
</evidence>
<dbReference type="SUPFAM" id="SSF117074">
    <property type="entry name" value="Hypothetical protein PA1324"/>
    <property type="match status" value="1"/>
</dbReference>
<protein>
    <submittedName>
        <fullName evidence="6">T9SS type A sorting domain-containing protein</fullName>
    </submittedName>
</protein>
<evidence type="ECO:0000259" key="3">
    <source>
        <dbReference type="Pfam" id="PF01345"/>
    </source>
</evidence>
<organism evidence="6 7">
    <name type="scientific">Flavobacterium suzhouense</name>
    <dbReference type="NCBI Taxonomy" id="1529638"/>
    <lineage>
        <taxon>Bacteria</taxon>
        <taxon>Pseudomonadati</taxon>
        <taxon>Bacteroidota</taxon>
        <taxon>Flavobacteriia</taxon>
        <taxon>Flavobacteriales</taxon>
        <taxon>Flavobacteriaceae</taxon>
        <taxon>Flavobacterium</taxon>
    </lineage>
</organism>
<feature type="domain" description="Secretion system C-terminal sorting" evidence="4">
    <location>
        <begin position="657"/>
        <end position="722"/>
    </location>
</feature>
<evidence type="ECO:0000256" key="1">
    <source>
        <dbReference type="ARBA" id="ARBA00022729"/>
    </source>
</evidence>
<dbReference type="Pfam" id="PF01345">
    <property type="entry name" value="DUF11"/>
    <property type="match status" value="1"/>
</dbReference>
<dbReference type="SUPFAM" id="SSF49265">
    <property type="entry name" value="Fibronectin type III"/>
    <property type="match status" value="1"/>
</dbReference>
<dbReference type="Pfam" id="PF18962">
    <property type="entry name" value="Por_Secre_tail"/>
    <property type="match status" value="1"/>
</dbReference>
<reference evidence="7" key="1">
    <citation type="journal article" date="2019" name="Int. J. Syst. Evol. Microbiol.">
        <title>The Global Catalogue of Microorganisms (GCM) 10K type strain sequencing project: providing services to taxonomists for standard genome sequencing and annotation.</title>
        <authorList>
            <consortium name="The Broad Institute Genomics Platform"/>
            <consortium name="The Broad Institute Genome Sequencing Center for Infectious Disease"/>
            <person name="Wu L."/>
            <person name="Ma J."/>
        </authorList>
    </citation>
    <scope>NUCLEOTIDE SEQUENCE [LARGE SCALE GENOMIC DNA]</scope>
    <source>
        <strain evidence="7">KCTC 42107</strain>
    </source>
</reference>
<dbReference type="InterPro" id="IPR013783">
    <property type="entry name" value="Ig-like_fold"/>
</dbReference>
<dbReference type="Gene3D" id="2.60.120.200">
    <property type="match status" value="1"/>
</dbReference>
<dbReference type="NCBIfam" id="NF038128">
    <property type="entry name" value="choice_anch_J"/>
    <property type="match status" value="1"/>
</dbReference>
<dbReference type="InterPro" id="IPR026444">
    <property type="entry name" value="Secre_tail"/>
</dbReference>
<feature type="signal peptide" evidence="2">
    <location>
        <begin position="1"/>
        <end position="18"/>
    </location>
</feature>
<dbReference type="EMBL" id="JBHUMD010000003">
    <property type="protein sequence ID" value="MFD2600841.1"/>
    <property type="molecule type" value="Genomic_DNA"/>
</dbReference>
<evidence type="ECO:0000259" key="4">
    <source>
        <dbReference type="Pfam" id="PF18962"/>
    </source>
</evidence>
<evidence type="ECO:0000256" key="2">
    <source>
        <dbReference type="SAM" id="SignalP"/>
    </source>
</evidence>
<feature type="chain" id="PRO_5045183242" evidence="2">
    <location>
        <begin position="19"/>
        <end position="724"/>
    </location>
</feature>
<sequence length="724" mass="79471">MKKTLLAAMAMVSLCAHAQLAVEGFETWPVTGWTTHSNGSLEGVIWEQVQNSPTRPSYSGEHAAFLDKENVPNGTVAQDWLVSPLFQVPANTVIRFASRLTIAGDQGSVYKLLLLPSTGNPDVLSDYVTLQQWTELELNPLQTDYILKNVAIPAAYTGTMARFAFYMEGDDADRWLVDDVRVHSICNDPSELSATFDGISADLSWTENGDATTWEIEVVSVTNAPTGSGVVYSGSLPYTVTGLVPQIAYKYYVRALCPDGGQSNWVGPFSFGEDTANVVHGRLDYDSNNDGICDDNNGPLFSNIPVSVTIDGVYAYTVYTNAAGSYVLYGIGDGAHTLSLQVMPSPGLEEQPVLIKEVDFDESPSWSVTHCIIMPEEPFNNLVINFYTYENPRPGFDISYMVKVKNWGTIDSEDITVALEFDVARLDFVAQGSSFNGVVSGNVITLTVGDIEALDQVLGNVKFHVKAPPVNVGGEVINFAAVLSPIEDDIDMTNNTSVYEDIIVNSYDPNDITVHEGAKIKEDEVTNYLTYTIRFQNTGTAEAINIKLENELDDLLDWETFETVDSSHGYEVERNGNLLEFEYKDIFLPDSTSNEPGSHGHITYRIKPKAGFGIGDIVSNTAEIYFDFNEAIVTNTTTTEVVEILGLNDNALRIAELYPNPVKDQLHVDITQGELMSVNVYDINGRLCFSGNDAIIDTYTLKSGIYFVKVTTDAGSASYKLIKH</sequence>
<dbReference type="Gene3D" id="2.60.40.10">
    <property type="entry name" value="Immunoglobulins"/>
    <property type="match status" value="1"/>
</dbReference>
<gene>
    <name evidence="6" type="ORF">ACFSR3_02120</name>
</gene>
<comment type="caution">
    <text evidence="6">The sequence shown here is derived from an EMBL/GenBank/DDBJ whole genome shotgun (WGS) entry which is preliminary data.</text>
</comment>
<dbReference type="InterPro" id="IPR001434">
    <property type="entry name" value="OmcB-like_DUF11"/>
</dbReference>
<keyword evidence="7" id="KW-1185">Reference proteome</keyword>
<evidence type="ECO:0000313" key="6">
    <source>
        <dbReference type="EMBL" id="MFD2600841.1"/>
    </source>
</evidence>
<dbReference type="Pfam" id="PF24595">
    <property type="entry name" value="DUF7619"/>
    <property type="match status" value="1"/>
</dbReference>
<dbReference type="InterPro" id="IPR036116">
    <property type="entry name" value="FN3_sf"/>
</dbReference>
<evidence type="ECO:0000259" key="5">
    <source>
        <dbReference type="Pfam" id="PF24595"/>
    </source>
</evidence>
<feature type="domain" description="DUF11" evidence="3">
    <location>
        <begin position="390"/>
        <end position="497"/>
    </location>
</feature>
<dbReference type="Proteomes" id="UP001597480">
    <property type="component" value="Unassembled WGS sequence"/>
</dbReference>
<keyword evidence="1 2" id="KW-0732">Signal</keyword>
<dbReference type="RefSeq" id="WP_379819507.1">
    <property type="nucleotide sequence ID" value="NZ_JBHUMD010000003.1"/>
</dbReference>
<proteinExistence type="predicted"/>
<dbReference type="Gene3D" id="2.60.40.740">
    <property type="match status" value="1"/>
</dbReference>
<dbReference type="InterPro" id="IPR055353">
    <property type="entry name" value="DUF7619"/>
</dbReference>
<accession>A0ABW5NP21</accession>
<feature type="domain" description="DUF7619" evidence="5">
    <location>
        <begin position="508"/>
        <end position="640"/>
    </location>
</feature>